<reference evidence="1" key="1">
    <citation type="submission" date="2012-11" db="EMBL/GenBank/DDBJ databases">
        <title>Dependencies among metagenomic species, viruses, plasmids and units of genetic variation.</title>
        <authorList>
            <person name="Nielsen H.B."/>
            <person name="Almeida M."/>
            <person name="Juncker A.S."/>
            <person name="Rasmussen S."/>
            <person name="Li J."/>
            <person name="Sunagawa S."/>
            <person name="Plichta D."/>
            <person name="Gautier L."/>
            <person name="Le Chatelier E."/>
            <person name="Peletier E."/>
            <person name="Bonde I."/>
            <person name="Nielsen T."/>
            <person name="Manichanh C."/>
            <person name="Arumugam M."/>
            <person name="Batto J."/>
            <person name="Santos M.B.Q.D."/>
            <person name="Blom N."/>
            <person name="Borruel N."/>
            <person name="Burgdorf K.S."/>
            <person name="Boumezbeur F."/>
            <person name="Casellas F."/>
            <person name="Dore J."/>
            <person name="Guarner F."/>
            <person name="Hansen T."/>
            <person name="Hildebrand F."/>
            <person name="Kaas R.S."/>
            <person name="Kennedy S."/>
            <person name="Kristiansen K."/>
            <person name="Kultima J.R."/>
            <person name="Leonard P."/>
            <person name="Levenez F."/>
            <person name="Lund O."/>
            <person name="Moumen B."/>
            <person name="Le Paslier D."/>
            <person name="Pons N."/>
            <person name="Pedersen O."/>
            <person name="Prifti E."/>
            <person name="Qin J."/>
            <person name="Raes J."/>
            <person name="Tap J."/>
            <person name="Tims S."/>
            <person name="Ussery D.W."/>
            <person name="Yamada T."/>
            <person name="MetaHit consortium"/>
            <person name="Renault P."/>
            <person name="Sicheritz-Ponten T."/>
            <person name="Bork P."/>
            <person name="Wang J."/>
            <person name="Brunak S."/>
            <person name="Ehrlich S.D."/>
        </authorList>
    </citation>
    <scope>NUCLEOTIDE SEQUENCE [LARGE SCALE GENOMIC DNA]</scope>
</reference>
<dbReference type="CDD" id="cd19958">
    <property type="entry name" value="pyocin_knob"/>
    <property type="match status" value="1"/>
</dbReference>
<dbReference type="RefSeq" id="WP_022430630.1">
    <property type="nucleotide sequence ID" value="NZ_FR899277.1"/>
</dbReference>
<proteinExistence type="predicted"/>
<dbReference type="AlphaFoldDB" id="R7H4D9"/>
<name>R7H4D9_9BACT</name>
<sequence length="440" mass="48912">MQKANYTSTTTASGGQGKYPLSTQTLDFIQQQVMILQLLGYIGGSKYILRQPDGTNTGLAFINGEVLTLAAKPIPSANIRYVNVTTKKTDIKADGETYTEARTYRIAALSSSASGESYEYSKFAVLESNQTLGEKIKQMPQTVLNYLQDILAEKMPLLSKEGVTQSQLDALTTPCVVSCTKSVKVGDSTNYGVEVLPTGTAKSVRQTVYLPDGRKYTRYYNGSTWIGGSGWKLEGENLNLECKIVAGTVYIRHGKLPEGCKIIMLRKKRRSRWRSTGGGKAYTKNRGKRIKRAPKRQYVHYKGVVLNTSTAGTWYVPKCISVANTKLDHDMLNKELGGLCRPFVVKKADDASGNEVYRMTGVRNAITVKKSAHTQNSAYTQIGFQVVSYNADGSVAVGGNILKLKYHLRRLRTRIQQGVDKNNHPVYIYKYKYYRAFSIE</sequence>
<accession>R7H4D9</accession>
<organism evidence="1">
    <name type="scientific">Leyella stercorea CAG:629</name>
    <dbReference type="NCBI Taxonomy" id="1263103"/>
    <lineage>
        <taxon>Bacteria</taxon>
        <taxon>Pseudomonadati</taxon>
        <taxon>Bacteroidota</taxon>
        <taxon>Bacteroidia</taxon>
        <taxon>Bacteroidales</taxon>
        <taxon>Prevotellaceae</taxon>
        <taxon>Leyella</taxon>
    </lineage>
</organism>
<dbReference type="EMBL" id="CBIT010000163">
    <property type="protein sequence ID" value="CDE33077.1"/>
    <property type="molecule type" value="Genomic_DNA"/>
</dbReference>
<dbReference type="Proteomes" id="UP000018072">
    <property type="component" value="Unassembled WGS sequence"/>
</dbReference>
<dbReference type="STRING" id="1263103.BN741_01479"/>
<evidence type="ECO:0000313" key="1">
    <source>
        <dbReference type="EMBL" id="CDE33077.1"/>
    </source>
</evidence>
<protein>
    <submittedName>
        <fullName evidence="1">Uncharacterized protein</fullName>
    </submittedName>
</protein>
<gene>
    <name evidence="1" type="ORF">BN741_01479</name>
</gene>
<comment type="caution">
    <text evidence="1">The sequence shown here is derived from an EMBL/GenBank/DDBJ whole genome shotgun (WGS) entry which is preliminary data.</text>
</comment>